<dbReference type="SUPFAM" id="SSF48208">
    <property type="entry name" value="Six-hairpin glycosidases"/>
    <property type="match status" value="1"/>
</dbReference>
<accession>S8EL43</accession>
<reference evidence="6 7" key="1">
    <citation type="journal article" date="2012" name="Science">
        <title>The Paleozoic origin of enzymatic lignin decomposition reconstructed from 31 fungal genomes.</title>
        <authorList>
            <person name="Floudas D."/>
            <person name="Binder M."/>
            <person name="Riley R."/>
            <person name="Barry K."/>
            <person name="Blanchette R.A."/>
            <person name="Henrissat B."/>
            <person name="Martinez A.T."/>
            <person name="Otillar R."/>
            <person name="Spatafora J.W."/>
            <person name="Yadav J.S."/>
            <person name="Aerts A."/>
            <person name="Benoit I."/>
            <person name="Boyd A."/>
            <person name="Carlson A."/>
            <person name="Copeland A."/>
            <person name="Coutinho P.M."/>
            <person name="de Vries R.P."/>
            <person name="Ferreira P."/>
            <person name="Findley K."/>
            <person name="Foster B."/>
            <person name="Gaskell J."/>
            <person name="Glotzer D."/>
            <person name="Gorecki P."/>
            <person name="Heitman J."/>
            <person name="Hesse C."/>
            <person name="Hori C."/>
            <person name="Igarashi K."/>
            <person name="Jurgens J.A."/>
            <person name="Kallen N."/>
            <person name="Kersten P."/>
            <person name="Kohler A."/>
            <person name="Kuees U."/>
            <person name="Kumar T.K.A."/>
            <person name="Kuo A."/>
            <person name="LaButti K."/>
            <person name="Larrondo L.F."/>
            <person name="Lindquist E."/>
            <person name="Ling A."/>
            <person name="Lombard V."/>
            <person name="Lucas S."/>
            <person name="Lundell T."/>
            <person name="Martin R."/>
            <person name="McLaughlin D.J."/>
            <person name="Morgenstern I."/>
            <person name="Morin E."/>
            <person name="Murat C."/>
            <person name="Nagy L.G."/>
            <person name="Nolan M."/>
            <person name="Ohm R.A."/>
            <person name="Patyshakuliyeva A."/>
            <person name="Rokas A."/>
            <person name="Ruiz-Duenas F.J."/>
            <person name="Sabat G."/>
            <person name="Salamov A."/>
            <person name="Samejima M."/>
            <person name="Schmutz J."/>
            <person name="Slot J.C."/>
            <person name="St John F."/>
            <person name="Stenlid J."/>
            <person name="Sun H."/>
            <person name="Sun S."/>
            <person name="Syed K."/>
            <person name="Tsang A."/>
            <person name="Wiebenga A."/>
            <person name="Young D."/>
            <person name="Pisabarro A."/>
            <person name="Eastwood D.C."/>
            <person name="Martin F."/>
            <person name="Cullen D."/>
            <person name="Grigoriev I.V."/>
            <person name="Hibbett D.S."/>
        </authorList>
    </citation>
    <scope>NUCLEOTIDE SEQUENCE</scope>
    <source>
        <strain evidence="7">FP-58527</strain>
    </source>
</reference>
<dbReference type="PANTHER" id="PTHR31987:SF1">
    <property type="entry name" value="GLUTAMINASE A"/>
    <property type="match status" value="1"/>
</dbReference>
<feature type="signal peptide" evidence="3">
    <location>
        <begin position="1"/>
        <end position="19"/>
    </location>
</feature>
<dbReference type="EMBL" id="KE504125">
    <property type="protein sequence ID" value="EPT04923.1"/>
    <property type="molecule type" value="Genomic_DNA"/>
</dbReference>
<feature type="compositionally biased region" description="Low complexity" evidence="1">
    <location>
        <begin position="804"/>
        <end position="833"/>
    </location>
</feature>
<dbReference type="eggNOG" id="ENOG502SHJG">
    <property type="taxonomic scope" value="Eukaryota"/>
</dbReference>
<feature type="compositionally biased region" description="Polar residues" evidence="1">
    <location>
        <begin position="775"/>
        <end position="786"/>
    </location>
</feature>
<dbReference type="InterPro" id="IPR012341">
    <property type="entry name" value="6hp_glycosidase-like_sf"/>
</dbReference>
<evidence type="ECO:0000256" key="1">
    <source>
        <dbReference type="SAM" id="MobiDB-lite"/>
    </source>
</evidence>
<protein>
    <recommendedName>
        <fullName evidence="8">DUF1793-domain-containing protein</fullName>
    </recommendedName>
</protein>
<dbReference type="InterPro" id="IPR032514">
    <property type="entry name" value="GtaA_central"/>
</dbReference>
<dbReference type="PANTHER" id="PTHR31987">
    <property type="entry name" value="GLUTAMINASE A-RELATED"/>
    <property type="match status" value="1"/>
</dbReference>
<organism evidence="6 7">
    <name type="scientific">Fomitopsis schrenkii</name>
    <name type="common">Brown rot fungus</name>
    <dbReference type="NCBI Taxonomy" id="2126942"/>
    <lineage>
        <taxon>Eukaryota</taxon>
        <taxon>Fungi</taxon>
        <taxon>Dikarya</taxon>
        <taxon>Basidiomycota</taxon>
        <taxon>Agaricomycotina</taxon>
        <taxon>Agaricomycetes</taxon>
        <taxon>Polyporales</taxon>
        <taxon>Fomitopsis</taxon>
    </lineage>
</organism>
<dbReference type="Pfam" id="PF17168">
    <property type="entry name" value="DUF5127"/>
    <property type="match status" value="1"/>
</dbReference>
<evidence type="ECO:0000259" key="5">
    <source>
        <dbReference type="Pfam" id="PF17168"/>
    </source>
</evidence>
<feature type="transmembrane region" description="Helical" evidence="2">
    <location>
        <begin position="725"/>
        <end position="750"/>
    </location>
</feature>
<dbReference type="STRING" id="743788.S8EL43"/>
<dbReference type="HOGENOM" id="CLU_008020_1_0_1"/>
<evidence type="ECO:0000313" key="7">
    <source>
        <dbReference type="Proteomes" id="UP000015241"/>
    </source>
</evidence>
<dbReference type="Proteomes" id="UP000015241">
    <property type="component" value="Unassembled WGS sequence"/>
</dbReference>
<dbReference type="Pfam" id="PF16335">
    <property type="entry name" value="GtaA_6_Hairpin"/>
    <property type="match status" value="1"/>
</dbReference>
<proteinExistence type="predicted"/>
<keyword evidence="7" id="KW-1185">Reference proteome</keyword>
<keyword evidence="3" id="KW-0732">Signal</keyword>
<dbReference type="GO" id="GO:0005975">
    <property type="term" value="P:carbohydrate metabolic process"/>
    <property type="evidence" value="ECO:0007669"/>
    <property type="project" value="InterPro"/>
</dbReference>
<dbReference type="Gene3D" id="1.50.10.10">
    <property type="match status" value="1"/>
</dbReference>
<feature type="chain" id="PRO_5004550777" description="DUF1793-domain-containing protein" evidence="3">
    <location>
        <begin position="20"/>
        <end position="863"/>
    </location>
</feature>
<evidence type="ECO:0000256" key="3">
    <source>
        <dbReference type="SAM" id="SignalP"/>
    </source>
</evidence>
<dbReference type="InterPro" id="IPR052743">
    <property type="entry name" value="Glutaminase_GtaA"/>
</dbReference>
<sequence length="863" mass="93560">MLALMLLLWAAYALRPALAQTGSFASSIAAVPLAVRSPYFSAWMPSYNTPNGTQLVNKWPQFWAPETNPSNILGWAGHIRVDDLTYRWLGEAPGFAATNITSTTLTPTQTIYTVQAGPMNLTVTFLTPIEPQDWVRQSMPLSYLALEASSTDGRSHDVQVYSDISAEWVSGNRSLNANWSTTSTSQIIYHQVQLQTPIELSEIDNQATDGTAYYAMLLNTDTPTWQTGQDILVRANFNNSEGHLAYSSDLNFRAITDDWPVFALAVDLGSISSTSSPVVWAVGYVRDPALNYTTPTGYAQPRHPYYRTQYDNAEDMLNAFLTDFDDAQKRSTQLDQQLIQNATEAGGSANYSDLVSLAARQVFGAIDITVAEDENGHWNTSDAMIFMKSIGGQPRRVNPVETLYAASPMFLSLNASYMKPLLYPLLDSQSPESFTLPYAAADLGNDYPIASGNNNSHAQGVEQSANMIIMALAHARATGDGSLVGAYYGLLQKWTEYLVNNALYPLDQTSADNQGNANMTNLAIKGIIAIRAMAEISSALGKHDDAQSYATNASSFYDAWEQLALPTDQEQGLMFAYDDPSSWVLAYNLYADRLLQTNVVNQTVYERQNEAYGTLVSNGTARTYGLPIDSTDSISGDAGWLAFTAASVTNTSTRNELISMVHEHAALNASNSQAIFPLVYDVDTGGYQGGSASPAQGAMFALLALNVSNHTIVYHPIKTPSHNHVGAIVGGVIGGLAGAALLALAALFFWRRRQRMRAEATRARALSPYSAPETIETSTASGSVLVQSPRKGQMAMDDGHRETAISSAPMSSSSALASAGAQSRAQGSSSAPAEELNELRREMGTLRQYIQEINAPPPSYRED</sequence>
<feature type="domain" description="Glutaminase A N-terminal" evidence="5">
    <location>
        <begin position="108"/>
        <end position="340"/>
    </location>
</feature>
<name>S8EL43_FOMSC</name>
<feature type="region of interest" description="Disordered" evidence="1">
    <location>
        <begin position="761"/>
        <end position="844"/>
    </location>
</feature>
<evidence type="ECO:0000259" key="4">
    <source>
        <dbReference type="Pfam" id="PF16335"/>
    </source>
</evidence>
<evidence type="ECO:0000256" key="2">
    <source>
        <dbReference type="SAM" id="Phobius"/>
    </source>
</evidence>
<gene>
    <name evidence="6" type="ORF">FOMPIDRAFT_1057715</name>
</gene>
<dbReference type="InterPro" id="IPR008928">
    <property type="entry name" value="6-hairpin_glycosidase_sf"/>
</dbReference>
<keyword evidence="2" id="KW-1133">Transmembrane helix</keyword>
<dbReference type="InterPro" id="IPR033433">
    <property type="entry name" value="GtaA_N"/>
</dbReference>
<evidence type="ECO:0008006" key="8">
    <source>
        <dbReference type="Google" id="ProtNLM"/>
    </source>
</evidence>
<keyword evidence="2" id="KW-0472">Membrane</keyword>
<feature type="domain" description="Glutaminase A central" evidence="4">
    <location>
        <begin position="348"/>
        <end position="703"/>
    </location>
</feature>
<dbReference type="OrthoDB" id="3918848at2759"/>
<dbReference type="GO" id="GO:0003824">
    <property type="term" value="F:catalytic activity"/>
    <property type="evidence" value="ECO:0007669"/>
    <property type="project" value="UniProtKB-ARBA"/>
</dbReference>
<evidence type="ECO:0000313" key="6">
    <source>
        <dbReference type="EMBL" id="EPT04923.1"/>
    </source>
</evidence>
<keyword evidence="2" id="KW-0812">Transmembrane</keyword>
<dbReference type="AlphaFoldDB" id="S8EL43"/>
<dbReference type="InParanoid" id="S8EL43"/>